<feature type="transmembrane region" description="Helical" evidence="1">
    <location>
        <begin position="365"/>
        <end position="387"/>
    </location>
</feature>
<dbReference type="AlphaFoldDB" id="A0A6V8KLN0"/>
<evidence type="ECO:0000313" key="3">
    <source>
        <dbReference type="Proteomes" id="UP000482800"/>
    </source>
</evidence>
<dbReference type="EMBL" id="BLPF01000003">
    <property type="protein sequence ID" value="GFJ83321.1"/>
    <property type="molecule type" value="Genomic_DNA"/>
</dbReference>
<protein>
    <recommendedName>
        <fullName evidence="4">Glycosyltransferase RgtA/B/C/D-like domain-containing protein</fullName>
    </recommendedName>
</protein>
<feature type="transmembrane region" description="Helical" evidence="1">
    <location>
        <begin position="18"/>
        <end position="36"/>
    </location>
</feature>
<evidence type="ECO:0000256" key="1">
    <source>
        <dbReference type="SAM" id="Phobius"/>
    </source>
</evidence>
<keyword evidence="1" id="KW-0812">Transmembrane</keyword>
<dbReference type="RefSeq" id="WP_173065638.1">
    <property type="nucleotide sequence ID" value="NZ_BAABGO010000020.1"/>
</dbReference>
<feature type="transmembrane region" description="Helical" evidence="1">
    <location>
        <begin position="147"/>
        <end position="163"/>
    </location>
</feature>
<gene>
    <name evidence="2" type="ORF">Phou_075010</name>
</gene>
<evidence type="ECO:0008006" key="4">
    <source>
        <dbReference type="Google" id="ProtNLM"/>
    </source>
</evidence>
<keyword evidence="3" id="KW-1185">Reference proteome</keyword>
<feature type="transmembrane region" description="Helical" evidence="1">
    <location>
        <begin position="331"/>
        <end position="353"/>
    </location>
</feature>
<dbReference type="Proteomes" id="UP000482800">
    <property type="component" value="Unassembled WGS sequence"/>
</dbReference>
<organism evidence="2 3">
    <name type="scientific">Phytohabitans houttuyneae</name>
    <dbReference type="NCBI Taxonomy" id="1076126"/>
    <lineage>
        <taxon>Bacteria</taxon>
        <taxon>Bacillati</taxon>
        <taxon>Actinomycetota</taxon>
        <taxon>Actinomycetes</taxon>
        <taxon>Micromonosporales</taxon>
        <taxon>Micromonosporaceae</taxon>
    </lineage>
</organism>
<reference evidence="2 3" key="1">
    <citation type="submission" date="2020-03" db="EMBL/GenBank/DDBJ databases">
        <title>Whole genome shotgun sequence of Phytohabitans houttuyneae NBRC 108639.</title>
        <authorList>
            <person name="Komaki H."/>
            <person name="Tamura T."/>
        </authorList>
    </citation>
    <scope>NUCLEOTIDE SEQUENCE [LARGE SCALE GENOMIC DNA]</scope>
    <source>
        <strain evidence="2 3">NBRC 108639</strain>
    </source>
</reference>
<sequence>MLYRPAPTGATGVRTRRAWLVDGAAVLILLALVPVVHRVGPMLRAPFWLDEAWVAMSARGSLRQALDLTGPTPVGWTLLMRAIPGDGPERLRWLPFLFLAASVPAGYALGRLLGWERRAYAVLAGLTGAAGALLLPAQQVRHDLKQYTADGAIAVALLALAAWAESRWSYRRLAVFAGCAVAAMFFSHPALLVGGAGLGAFVLVALHRRARDDLRVALRVAAAGWLVMAACYLTVSRRGQIESLETYWDDYFLSFTSGPSLPSYLGARLDELGDLFGLPWPVFALLAAAGVATMAKTGRPVAAATMAALPAGVVVAGYLRAYPVLDQRTSHFLLVASAVSAGIGVVGAARLAASLLQRRRPGVTAAVAAAAVTAFALANAGWFRYYAPPGIYPRQPDAFAAGYLRYDIRDQVRYVEAHRRPGDVVLVNSWGNFGFAYYWRPDAPTFVRDTDFGNGWAAGYRDSARIVVAAERDEPALADALARAESLLAPGGRIWLVRTHLEFFELAGWQEALRDRPVEWIPVGPELLGLVTPAPAGGRQ</sequence>
<proteinExistence type="predicted"/>
<feature type="transmembrane region" description="Helical" evidence="1">
    <location>
        <begin position="301"/>
        <end position="319"/>
    </location>
</feature>
<keyword evidence="1" id="KW-0472">Membrane</keyword>
<keyword evidence="1" id="KW-1133">Transmembrane helix</keyword>
<feature type="transmembrane region" description="Helical" evidence="1">
    <location>
        <begin position="175"/>
        <end position="204"/>
    </location>
</feature>
<accession>A0A6V8KLN0</accession>
<feature type="transmembrane region" description="Helical" evidence="1">
    <location>
        <begin position="93"/>
        <end position="113"/>
    </location>
</feature>
<name>A0A6V8KLN0_9ACTN</name>
<feature type="transmembrane region" description="Helical" evidence="1">
    <location>
        <begin position="119"/>
        <end position="135"/>
    </location>
</feature>
<reference evidence="2 3" key="2">
    <citation type="submission" date="2020-03" db="EMBL/GenBank/DDBJ databases">
        <authorList>
            <person name="Ichikawa N."/>
            <person name="Kimura A."/>
            <person name="Kitahashi Y."/>
            <person name="Uohara A."/>
        </authorList>
    </citation>
    <scope>NUCLEOTIDE SEQUENCE [LARGE SCALE GENOMIC DNA]</scope>
    <source>
        <strain evidence="2 3">NBRC 108639</strain>
    </source>
</reference>
<evidence type="ECO:0000313" key="2">
    <source>
        <dbReference type="EMBL" id="GFJ83321.1"/>
    </source>
</evidence>
<feature type="transmembrane region" description="Helical" evidence="1">
    <location>
        <begin position="216"/>
        <end position="235"/>
    </location>
</feature>
<comment type="caution">
    <text evidence="2">The sequence shown here is derived from an EMBL/GenBank/DDBJ whole genome shotgun (WGS) entry which is preliminary data.</text>
</comment>